<evidence type="ECO:0000256" key="5">
    <source>
        <dbReference type="ARBA" id="ARBA00022840"/>
    </source>
</evidence>
<protein>
    <submittedName>
        <fullName evidence="7">2-dehydro-3-deoxygluconokinase</fullName>
        <ecNumber evidence="7">2.7.1.45</ecNumber>
    </submittedName>
</protein>
<keyword evidence="3" id="KW-0547">Nucleotide-binding</keyword>
<dbReference type="InterPro" id="IPR029056">
    <property type="entry name" value="Ribokinase-like"/>
</dbReference>
<evidence type="ECO:0000313" key="7">
    <source>
        <dbReference type="EMBL" id="MBM7840706.1"/>
    </source>
</evidence>
<sequence>MDVLSMGETMVLFSPRSTGQMRYETEFHAKIAGAETNTLIGLQKLGHQTSWISRVGADELGHKIIHAVRGEGVDTTHVTYDKEHATGLFFKEKTMEDVTTVSYYRQNSAASTLNETAIETVDVESFTYVYLTGITPVLSRSCEKAVQQLVGKAKLAGVPLVFDPNIRRTLIKGEAGKQLLKELIGAASLVLPGKEEGAFLFGTPDEKEIANHCLELGAKTAIVKLGADGAYYKGEKTSGYVNAFPVSRVIDPVGAGDGFAAGLLSGLLDKRSLQEAVQRGCAVGAMVTQVNGDIEGLPTRAQLEAFMQSKRTDVLR</sequence>
<accession>A0ABS2SZS1</accession>
<dbReference type="PROSITE" id="PS00584">
    <property type="entry name" value="PFKB_KINASES_2"/>
    <property type="match status" value="1"/>
</dbReference>
<dbReference type="CDD" id="cd01166">
    <property type="entry name" value="KdgK"/>
    <property type="match status" value="1"/>
</dbReference>
<dbReference type="InterPro" id="IPR002173">
    <property type="entry name" value="Carboh/pur_kinase_PfkB_CS"/>
</dbReference>
<keyword evidence="4" id="KW-0418">Kinase</keyword>
<dbReference type="RefSeq" id="WP_204468463.1">
    <property type="nucleotide sequence ID" value="NZ_JAFBCV010000016.1"/>
</dbReference>
<dbReference type="EMBL" id="JAFBCV010000016">
    <property type="protein sequence ID" value="MBM7840706.1"/>
    <property type="molecule type" value="Genomic_DNA"/>
</dbReference>
<evidence type="ECO:0000256" key="1">
    <source>
        <dbReference type="ARBA" id="ARBA00010688"/>
    </source>
</evidence>
<dbReference type="InterPro" id="IPR050306">
    <property type="entry name" value="PfkB_Carbo_kinase"/>
</dbReference>
<comment type="caution">
    <text evidence="7">The sequence shown here is derived from an EMBL/GenBank/DDBJ whole genome shotgun (WGS) entry which is preliminary data.</text>
</comment>
<dbReference type="PANTHER" id="PTHR43085">
    <property type="entry name" value="HEXOKINASE FAMILY MEMBER"/>
    <property type="match status" value="1"/>
</dbReference>
<dbReference type="PANTHER" id="PTHR43085:SF1">
    <property type="entry name" value="PSEUDOURIDINE KINASE-RELATED"/>
    <property type="match status" value="1"/>
</dbReference>
<dbReference type="SUPFAM" id="SSF53613">
    <property type="entry name" value="Ribokinase-like"/>
    <property type="match status" value="1"/>
</dbReference>
<keyword evidence="5" id="KW-0067">ATP-binding</keyword>
<organism evidence="7 8">
    <name type="scientific">Shouchella xiaoxiensis</name>
    <dbReference type="NCBI Taxonomy" id="766895"/>
    <lineage>
        <taxon>Bacteria</taxon>
        <taxon>Bacillati</taxon>
        <taxon>Bacillota</taxon>
        <taxon>Bacilli</taxon>
        <taxon>Bacillales</taxon>
        <taxon>Bacillaceae</taxon>
        <taxon>Shouchella</taxon>
    </lineage>
</organism>
<name>A0ABS2SZS1_9BACI</name>
<dbReference type="Pfam" id="PF00294">
    <property type="entry name" value="PfkB"/>
    <property type="match status" value="1"/>
</dbReference>
<gene>
    <name evidence="7" type="ORF">JOC54_003999</name>
</gene>
<evidence type="ECO:0000256" key="2">
    <source>
        <dbReference type="ARBA" id="ARBA00022679"/>
    </source>
</evidence>
<comment type="similarity">
    <text evidence="1">Belongs to the carbohydrate kinase PfkB family.</text>
</comment>
<keyword evidence="8" id="KW-1185">Reference proteome</keyword>
<dbReference type="Proteomes" id="UP001179280">
    <property type="component" value="Unassembled WGS sequence"/>
</dbReference>
<dbReference type="EC" id="2.7.1.45" evidence="7"/>
<evidence type="ECO:0000259" key="6">
    <source>
        <dbReference type="Pfam" id="PF00294"/>
    </source>
</evidence>
<dbReference type="Gene3D" id="3.40.1190.20">
    <property type="match status" value="1"/>
</dbReference>
<reference evidence="7" key="1">
    <citation type="submission" date="2021-01" db="EMBL/GenBank/DDBJ databases">
        <title>Genomic Encyclopedia of Type Strains, Phase IV (KMG-IV): sequencing the most valuable type-strain genomes for metagenomic binning, comparative biology and taxonomic classification.</title>
        <authorList>
            <person name="Goeker M."/>
        </authorList>
    </citation>
    <scope>NUCLEOTIDE SEQUENCE</scope>
    <source>
        <strain evidence="7">DSM 21943</strain>
    </source>
</reference>
<dbReference type="InterPro" id="IPR011611">
    <property type="entry name" value="PfkB_dom"/>
</dbReference>
<dbReference type="GO" id="GO:0008673">
    <property type="term" value="F:2-dehydro-3-deoxygluconokinase activity"/>
    <property type="evidence" value="ECO:0007669"/>
    <property type="project" value="UniProtKB-EC"/>
</dbReference>
<evidence type="ECO:0000256" key="3">
    <source>
        <dbReference type="ARBA" id="ARBA00022741"/>
    </source>
</evidence>
<feature type="domain" description="Carbohydrate kinase PfkB" evidence="6">
    <location>
        <begin position="3"/>
        <end position="300"/>
    </location>
</feature>
<evidence type="ECO:0000313" key="8">
    <source>
        <dbReference type="Proteomes" id="UP001179280"/>
    </source>
</evidence>
<proteinExistence type="inferred from homology"/>
<evidence type="ECO:0000256" key="4">
    <source>
        <dbReference type="ARBA" id="ARBA00022777"/>
    </source>
</evidence>
<keyword evidence="2 7" id="KW-0808">Transferase</keyword>